<dbReference type="EMBL" id="AZEA01000012">
    <property type="protein sequence ID" value="KRK88145.1"/>
    <property type="molecule type" value="Genomic_DNA"/>
</dbReference>
<comment type="caution">
    <text evidence="1">The sequence shown here is derived from an EMBL/GenBank/DDBJ whole genome shotgun (WGS) entry which is preliminary data.</text>
</comment>
<dbReference type="Proteomes" id="UP000051581">
    <property type="component" value="Unassembled WGS sequence"/>
</dbReference>
<sequence>MFTWIHKHHIQRLFVLIHDAAIRNHFTNHKTRTIFLTDNSECRVCDPSHRSNHELIRDRNITNIPFHAFTSKFVYPL</sequence>
<reference evidence="1 2" key="1">
    <citation type="journal article" date="2015" name="Genome Announc.">
        <title>Expanding the biotechnology potential of lactobacilli through comparative genomics of 213 strains and associated genera.</title>
        <authorList>
            <person name="Sun Z."/>
            <person name="Harris H.M."/>
            <person name="McCann A."/>
            <person name="Guo C."/>
            <person name="Argimon S."/>
            <person name="Zhang W."/>
            <person name="Yang X."/>
            <person name="Jeffery I.B."/>
            <person name="Cooney J.C."/>
            <person name="Kagawa T.F."/>
            <person name="Liu W."/>
            <person name="Song Y."/>
            <person name="Salvetti E."/>
            <person name="Wrobel A."/>
            <person name="Rasinkangas P."/>
            <person name="Parkhill J."/>
            <person name="Rea M.C."/>
            <person name="O'Sullivan O."/>
            <person name="Ritari J."/>
            <person name="Douillard F.P."/>
            <person name="Paul Ross R."/>
            <person name="Yang R."/>
            <person name="Briner A.E."/>
            <person name="Felis G.E."/>
            <person name="de Vos W.M."/>
            <person name="Barrangou R."/>
            <person name="Klaenhammer T.R."/>
            <person name="Caufield P.W."/>
            <person name="Cui Y."/>
            <person name="Zhang H."/>
            <person name="O'Toole P.W."/>
        </authorList>
    </citation>
    <scope>NUCLEOTIDE SEQUENCE [LARGE SCALE GENOMIC DNA]</scope>
    <source>
        <strain evidence="1 2">DSM 19904</strain>
    </source>
</reference>
<evidence type="ECO:0000313" key="1">
    <source>
        <dbReference type="EMBL" id="KRK88145.1"/>
    </source>
</evidence>
<organism evidence="1 2">
    <name type="scientific">Lentilactobacillus sunkii DSM 19904</name>
    <dbReference type="NCBI Taxonomy" id="1423808"/>
    <lineage>
        <taxon>Bacteria</taxon>
        <taxon>Bacillati</taxon>
        <taxon>Bacillota</taxon>
        <taxon>Bacilli</taxon>
        <taxon>Lactobacillales</taxon>
        <taxon>Lactobacillaceae</taxon>
        <taxon>Lentilactobacillus</taxon>
    </lineage>
</organism>
<protein>
    <submittedName>
        <fullName evidence="1">Uncharacterized protein</fullName>
    </submittedName>
</protein>
<accession>A0A0R1L5N4</accession>
<gene>
    <name evidence="1" type="ORF">FD17_GL000625</name>
</gene>
<name>A0A0R1L5N4_9LACO</name>
<proteinExistence type="predicted"/>
<evidence type="ECO:0000313" key="2">
    <source>
        <dbReference type="Proteomes" id="UP000051581"/>
    </source>
</evidence>
<keyword evidence="2" id="KW-1185">Reference proteome</keyword>
<dbReference type="AlphaFoldDB" id="A0A0R1L5N4"/>